<feature type="transmembrane region" description="Helical" evidence="5">
    <location>
        <begin position="180"/>
        <end position="198"/>
    </location>
</feature>
<evidence type="ECO:0000313" key="7">
    <source>
        <dbReference type="Proteomes" id="UP000494203"/>
    </source>
</evidence>
<dbReference type="PANTHER" id="PTHR37955">
    <property type="entry name" value="TELLURITE RESISTANCE PROTEIN TEHA"/>
    <property type="match status" value="1"/>
</dbReference>
<reference evidence="6 7" key="1">
    <citation type="submission" date="2020-04" db="EMBL/GenBank/DDBJ databases">
        <authorList>
            <person name="De Canck E."/>
        </authorList>
    </citation>
    <scope>NUCLEOTIDE SEQUENCE [LARGE SCALE GENOMIC DNA]</scope>
    <source>
        <strain evidence="6 7">LMG 26788</strain>
    </source>
</reference>
<dbReference type="Proteomes" id="UP000494203">
    <property type="component" value="Unassembled WGS sequence"/>
</dbReference>
<dbReference type="PANTHER" id="PTHR37955:SF1">
    <property type="entry name" value="DEP DOMAIN-CONTAINING PROTEIN"/>
    <property type="match status" value="1"/>
</dbReference>
<evidence type="ECO:0000256" key="1">
    <source>
        <dbReference type="ARBA" id="ARBA00004141"/>
    </source>
</evidence>
<feature type="transmembrane region" description="Helical" evidence="5">
    <location>
        <begin position="119"/>
        <end position="140"/>
    </location>
</feature>
<feature type="transmembrane region" description="Helical" evidence="5">
    <location>
        <begin position="51"/>
        <end position="73"/>
    </location>
</feature>
<accession>A0A6S7DA05</accession>
<gene>
    <name evidence="6" type="primary">tehA</name>
    <name evidence="6" type="ORF">LMG26788_01142</name>
</gene>
<feature type="transmembrane region" description="Helical" evidence="5">
    <location>
        <begin position="152"/>
        <end position="174"/>
    </location>
</feature>
<sequence length="329" mass="35038">MSTLSSTKPEALQCSASLEHLPVNLFAAVMGIAGLSIAWRQASQQFGVTPLISAATGLLAILVFLVLGGGYLAKAIRHPAAVAAEFRHPVAGNFFGTITIAVLLLSAVISPVSQPLAEAVWGVGAVATVAFSFTIASRLLQGKIETRHAVPAWFIPGVATLDIAVAGGTMPMPWAHEVNLFALAVGTMIALLFFTIIMSRVIHHEPLPAAMIPSLLIMMAPFEVGFLAYTNFTQRVDTFSGLLFYFGLFLFLTLAPKVFRKGIPFASGWWAISFPMAALASAALKYSMFAQAWPVTLIAIILLALLSIAIAVLFVRTLQMLLNGRLLTG</sequence>
<dbReference type="InterPro" id="IPR052951">
    <property type="entry name" value="Tellurite_res_ion_channel"/>
</dbReference>
<feature type="transmembrane region" description="Helical" evidence="5">
    <location>
        <begin position="210"/>
        <end position="232"/>
    </location>
</feature>
<protein>
    <submittedName>
        <fullName evidence="6">Tellurite resistance protein TehA</fullName>
    </submittedName>
</protein>
<dbReference type="Gene3D" id="1.50.10.150">
    <property type="entry name" value="Voltage-dependent anion channel"/>
    <property type="match status" value="1"/>
</dbReference>
<dbReference type="InterPro" id="IPR004695">
    <property type="entry name" value="SLAC1/Mae1/Ssu1/TehA"/>
</dbReference>
<dbReference type="CDD" id="cd09323">
    <property type="entry name" value="TDT_SLAC1_like"/>
    <property type="match status" value="1"/>
</dbReference>
<dbReference type="AlphaFoldDB" id="A0A6S7DA05"/>
<evidence type="ECO:0000256" key="4">
    <source>
        <dbReference type="ARBA" id="ARBA00023136"/>
    </source>
</evidence>
<feature type="transmembrane region" description="Helical" evidence="5">
    <location>
        <begin position="292"/>
        <end position="315"/>
    </location>
</feature>
<feature type="transmembrane region" description="Helical" evidence="5">
    <location>
        <begin position="238"/>
        <end position="255"/>
    </location>
</feature>
<keyword evidence="2 5" id="KW-0812">Transmembrane</keyword>
<dbReference type="InterPro" id="IPR038665">
    <property type="entry name" value="Voltage-dep_anion_channel_sf"/>
</dbReference>
<dbReference type="RefSeq" id="WP_175133331.1">
    <property type="nucleotide sequence ID" value="NZ_CADIJV010000012.1"/>
</dbReference>
<name>A0A6S7DA05_9BURK</name>
<dbReference type="GO" id="GO:0046583">
    <property type="term" value="F:monoatomic cation efflux transmembrane transporter activity"/>
    <property type="evidence" value="ECO:0007669"/>
    <property type="project" value="TreeGrafter"/>
</dbReference>
<keyword evidence="3 5" id="KW-1133">Transmembrane helix</keyword>
<dbReference type="Pfam" id="PF03595">
    <property type="entry name" value="SLAC1"/>
    <property type="match status" value="1"/>
</dbReference>
<feature type="transmembrane region" description="Helical" evidence="5">
    <location>
        <begin position="94"/>
        <end position="113"/>
    </location>
</feature>
<evidence type="ECO:0000313" key="6">
    <source>
        <dbReference type="EMBL" id="CAB3838740.1"/>
    </source>
</evidence>
<evidence type="ECO:0000256" key="2">
    <source>
        <dbReference type="ARBA" id="ARBA00022692"/>
    </source>
</evidence>
<feature type="transmembrane region" description="Helical" evidence="5">
    <location>
        <begin position="21"/>
        <end position="39"/>
    </location>
</feature>
<feature type="transmembrane region" description="Helical" evidence="5">
    <location>
        <begin position="267"/>
        <end position="286"/>
    </location>
</feature>
<keyword evidence="4 5" id="KW-0472">Membrane</keyword>
<comment type="subcellular location">
    <subcellularLocation>
        <location evidence="1">Membrane</location>
        <topology evidence="1">Multi-pass membrane protein</topology>
    </subcellularLocation>
</comment>
<evidence type="ECO:0000256" key="5">
    <source>
        <dbReference type="SAM" id="Phobius"/>
    </source>
</evidence>
<organism evidence="6 7">
    <name type="scientific">Achromobacter pulmonis</name>
    <dbReference type="NCBI Taxonomy" id="1389932"/>
    <lineage>
        <taxon>Bacteria</taxon>
        <taxon>Pseudomonadati</taxon>
        <taxon>Pseudomonadota</taxon>
        <taxon>Betaproteobacteria</taxon>
        <taxon>Burkholderiales</taxon>
        <taxon>Alcaligenaceae</taxon>
        <taxon>Achromobacter</taxon>
    </lineage>
</organism>
<evidence type="ECO:0000256" key="3">
    <source>
        <dbReference type="ARBA" id="ARBA00022989"/>
    </source>
</evidence>
<proteinExistence type="predicted"/>
<dbReference type="EMBL" id="CADIKZ010000002">
    <property type="protein sequence ID" value="CAB3838740.1"/>
    <property type="molecule type" value="Genomic_DNA"/>
</dbReference>
<dbReference type="GO" id="GO:0005886">
    <property type="term" value="C:plasma membrane"/>
    <property type="evidence" value="ECO:0007669"/>
    <property type="project" value="TreeGrafter"/>
</dbReference>
<keyword evidence="7" id="KW-1185">Reference proteome</keyword>